<dbReference type="PANTHER" id="PTHR42941:SF1">
    <property type="entry name" value="SLL1037 PROTEIN"/>
    <property type="match status" value="1"/>
</dbReference>
<gene>
    <name evidence="2" type="ORF">GCM10011351_25130</name>
</gene>
<evidence type="ECO:0008006" key="4">
    <source>
        <dbReference type="Google" id="ProtNLM"/>
    </source>
</evidence>
<dbReference type="InterPro" id="IPR011852">
    <property type="entry name" value="TRAP_TAXI"/>
</dbReference>
<dbReference type="EMBL" id="BMLG01000017">
    <property type="protein sequence ID" value="GGM37906.1"/>
    <property type="molecule type" value="Genomic_DNA"/>
</dbReference>
<sequence>MKTVVKSIILLIVLVLAACGSEEVTDQNESTNSNSSETLETVLVGGRTGGAWSIFTEGIAESIRRDNDGSIITVEPGGIVENPVSVATNTIPYGLSYAMTAFAAYSGAEPYDQAYQDLRAISVVIPANYYQFIVRAETEYNSVKEIIENEYPIRLSVDQKGSAGEIITRNILKQYGVSYEDIISWGGTVDHLGGTKTFELMADKRIDAAGDALSVPSSDILEASTSIDLKLLSLEEDIAVSVAEDLGMLTGTIESGSYDFQYEEVTTVNTPVILIVNKDVSDEEVYKITESIYNNFDYLSTVHEEFKNLTAENMADVGSVPLHSGAEAFYKDKGLLE</sequence>
<name>A0A917TVJ8_9BACI</name>
<dbReference type="Gene3D" id="3.40.190.10">
    <property type="entry name" value="Periplasmic binding protein-like II"/>
    <property type="match status" value="2"/>
</dbReference>
<keyword evidence="3" id="KW-1185">Reference proteome</keyword>
<reference evidence="2" key="2">
    <citation type="submission" date="2020-09" db="EMBL/GenBank/DDBJ databases">
        <authorList>
            <person name="Sun Q."/>
            <person name="Zhou Y."/>
        </authorList>
    </citation>
    <scope>NUCLEOTIDE SEQUENCE</scope>
    <source>
        <strain evidence="2">CGMCC 1.6333</strain>
    </source>
</reference>
<comment type="caution">
    <text evidence="2">The sequence shown here is derived from an EMBL/GenBank/DDBJ whole genome shotgun (WGS) entry which is preliminary data.</text>
</comment>
<organism evidence="2 3">
    <name type="scientific">Paraliobacillus quinghaiensis</name>
    <dbReference type="NCBI Taxonomy" id="470815"/>
    <lineage>
        <taxon>Bacteria</taxon>
        <taxon>Bacillati</taxon>
        <taxon>Bacillota</taxon>
        <taxon>Bacilli</taxon>
        <taxon>Bacillales</taxon>
        <taxon>Bacillaceae</taxon>
        <taxon>Paraliobacillus</taxon>
    </lineage>
</organism>
<feature type="signal peptide" evidence="1">
    <location>
        <begin position="1"/>
        <end position="17"/>
    </location>
</feature>
<evidence type="ECO:0000256" key="1">
    <source>
        <dbReference type="SAM" id="SignalP"/>
    </source>
</evidence>
<feature type="chain" id="PRO_5037954913" description="TAXI family TRAP transporter solute-binding subunit" evidence="1">
    <location>
        <begin position="18"/>
        <end position="337"/>
    </location>
</feature>
<dbReference type="Proteomes" id="UP000618460">
    <property type="component" value="Unassembled WGS sequence"/>
</dbReference>
<reference evidence="2" key="1">
    <citation type="journal article" date="2014" name="Int. J. Syst. Evol. Microbiol.">
        <title>Complete genome sequence of Corynebacterium casei LMG S-19264T (=DSM 44701T), isolated from a smear-ripened cheese.</title>
        <authorList>
            <consortium name="US DOE Joint Genome Institute (JGI-PGF)"/>
            <person name="Walter F."/>
            <person name="Albersmeier A."/>
            <person name="Kalinowski J."/>
            <person name="Ruckert C."/>
        </authorList>
    </citation>
    <scope>NUCLEOTIDE SEQUENCE</scope>
    <source>
        <strain evidence="2">CGMCC 1.6333</strain>
    </source>
</reference>
<dbReference type="PROSITE" id="PS51257">
    <property type="entry name" value="PROKAR_LIPOPROTEIN"/>
    <property type="match status" value="1"/>
</dbReference>
<dbReference type="RefSeq" id="WP_162879214.1">
    <property type="nucleotide sequence ID" value="NZ_BMLG01000017.1"/>
</dbReference>
<dbReference type="NCBIfam" id="TIGR02122">
    <property type="entry name" value="TRAP_TAXI"/>
    <property type="match status" value="1"/>
</dbReference>
<dbReference type="PANTHER" id="PTHR42941">
    <property type="entry name" value="SLL1037 PROTEIN"/>
    <property type="match status" value="1"/>
</dbReference>
<evidence type="ECO:0000313" key="2">
    <source>
        <dbReference type="EMBL" id="GGM37906.1"/>
    </source>
</evidence>
<keyword evidence="1" id="KW-0732">Signal</keyword>
<dbReference type="Pfam" id="PF16868">
    <property type="entry name" value="NMT1_3"/>
    <property type="match status" value="1"/>
</dbReference>
<dbReference type="SUPFAM" id="SSF53850">
    <property type="entry name" value="Periplasmic binding protein-like II"/>
    <property type="match status" value="1"/>
</dbReference>
<proteinExistence type="predicted"/>
<protein>
    <recommendedName>
        <fullName evidence="4">TAXI family TRAP transporter solute-binding subunit</fullName>
    </recommendedName>
</protein>
<accession>A0A917TVJ8</accession>
<evidence type="ECO:0000313" key="3">
    <source>
        <dbReference type="Proteomes" id="UP000618460"/>
    </source>
</evidence>
<dbReference type="AlphaFoldDB" id="A0A917TVJ8"/>